<dbReference type="InterPro" id="IPR027417">
    <property type="entry name" value="P-loop_NTPase"/>
</dbReference>
<accession>A0A9Q4C4J5</accession>
<feature type="domain" description="ABC transporter" evidence="5">
    <location>
        <begin position="4"/>
        <end position="228"/>
    </location>
</feature>
<comment type="similarity">
    <text evidence="1">Belongs to the ABC transporter superfamily.</text>
</comment>
<evidence type="ECO:0000256" key="1">
    <source>
        <dbReference type="ARBA" id="ARBA00005417"/>
    </source>
</evidence>
<dbReference type="InterPro" id="IPR017871">
    <property type="entry name" value="ABC_transporter-like_CS"/>
</dbReference>
<dbReference type="PANTHER" id="PTHR42711:SF5">
    <property type="entry name" value="ABC TRANSPORTER ATP-BINDING PROTEIN NATA"/>
    <property type="match status" value="1"/>
</dbReference>
<dbReference type="AlphaFoldDB" id="A0A9Q4C4J5"/>
<dbReference type="PANTHER" id="PTHR42711">
    <property type="entry name" value="ABC TRANSPORTER ATP-BINDING PROTEIN"/>
    <property type="match status" value="1"/>
</dbReference>
<dbReference type="PROSITE" id="PS50893">
    <property type="entry name" value="ABC_TRANSPORTER_2"/>
    <property type="match status" value="1"/>
</dbReference>
<dbReference type="GO" id="GO:0016887">
    <property type="term" value="F:ATP hydrolysis activity"/>
    <property type="evidence" value="ECO:0007669"/>
    <property type="project" value="InterPro"/>
</dbReference>
<dbReference type="EMBL" id="RKLV01000005">
    <property type="protein sequence ID" value="MCX2818875.1"/>
    <property type="molecule type" value="Genomic_DNA"/>
</dbReference>
<reference evidence="6" key="1">
    <citation type="submission" date="2022-09" db="EMBL/GenBank/DDBJ databases">
        <title>Haloadaptaus new haloarchaeum isolated from saline soil.</title>
        <authorList>
            <person name="Duran-Viseras A."/>
            <person name="Sanchez-Porro C."/>
            <person name="Ventosa A."/>
        </authorList>
    </citation>
    <scope>NUCLEOTIDE SEQUENCE</scope>
    <source>
        <strain evidence="6">F3-133</strain>
    </source>
</reference>
<dbReference type="CDD" id="cd03230">
    <property type="entry name" value="ABC_DR_subfamily_A"/>
    <property type="match status" value="1"/>
</dbReference>
<keyword evidence="2" id="KW-0813">Transport</keyword>
<dbReference type="InterPro" id="IPR003439">
    <property type="entry name" value="ABC_transporter-like_ATP-bd"/>
</dbReference>
<gene>
    <name evidence="6" type="ORF">EGH25_05875</name>
</gene>
<evidence type="ECO:0000313" key="6">
    <source>
        <dbReference type="EMBL" id="MCX2818875.1"/>
    </source>
</evidence>
<proteinExistence type="inferred from homology"/>
<organism evidence="6 7">
    <name type="scientific">Halorutilus salinus</name>
    <dbReference type="NCBI Taxonomy" id="2487751"/>
    <lineage>
        <taxon>Archaea</taxon>
        <taxon>Methanobacteriati</taxon>
        <taxon>Methanobacteriota</taxon>
        <taxon>Stenosarchaea group</taxon>
        <taxon>Halobacteria</taxon>
        <taxon>Halorutilales</taxon>
        <taxon>Halorutilaceae</taxon>
        <taxon>Halorutilus</taxon>
    </lineage>
</organism>
<evidence type="ECO:0000256" key="2">
    <source>
        <dbReference type="ARBA" id="ARBA00022448"/>
    </source>
</evidence>
<dbReference type="GO" id="GO:0005524">
    <property type="term" value="F:ATP binding"/>
    <property type="evidence" value="ECO:0007669"/>
    <property type="project" value="UniProtKB-KW"/>
</dbReference>
<sequence length="294" mass="31672">MEQVEADGLRKTYGETVAVDGVSFSVDAGEVFALVGPNGAGKTTLVRCLTGTARPADGEARLLGTSPEQTDEARVSLLPQEFTPPERLTPDELIGYYASLYPDDETRDTDALVDEMGLSDAVDTRYGDLSGGQKSRLKVAVSLVNDPDVIFLDEPTTGIDPEGREDVWRVVERLADEGTAVFLTTHYMREVERLADRVALIDDGKLVEVGKTDDVIRKHAGEPRLVVRTVGSAEEAIEGFDATVEGDELVFEGVGVDGIGDALDALDGAGVGYDEVRWREPGLEEAYLHLTGEV</sequence>
<keyword evidence="7" id="KW-1185">Reference proteome</keyword>
<dbReference type="SMART" id="SM00382">
    <property type="entry name" value="AAA"/>
    <property type="match status" value="1"/>
</dbReference>
<dbReference type="SUPFAM" id="SSF52540">
    <property type="entry name" value="P-loop containing nucleoside triphosphate hydrolases"/>
    <property type="match status" value="1"/>
</dbReference>
<evidence type="ECO:0000256" key="4">
    <source>
        <dbReference type="ARBA" id="ARBA00022840"/>
    </source>
</evidence>
<dbReference type="Proteomes" id="UP001149411">
    <property type="component" value="Unassembled WGS sequence"/>
</dbReference>
<dbReference type="Gene3D" id="3.40.50.300">
    <property type="entry name" value="P-loop containing nucleotide triphosphate hydrolases"/>
    <property type="match status" value="1"/>
</dbReference>
<evidence type="ECO:0000256" key="3">
    <source>
        <dbReference type="ARBA" id="ARBA00022741"/>
    </source>
</evidence>
<dbReference type="InterPro" id="IPR050763">
    <property type="entry name" value="ABC_transporter_ATP-binding"/>
</dbReference>
<comment type="caution">
    <text evidence="6">The sequence shown here is derived from an EMBL/GenBank/DDBJ whole genome shotgun (WGS) entry which is preliminary data.</text>
</comment>
<keyword evidence="3" id="KW-0547">Nucleotide-binding</keyword>
<evidence type="ECO:0000313" key="7">
    <source>
        <dbReference type="Proteomes" id="UP001149411"/>
    </source>
</evidence>
<dbReference type="RefSeq" id="WP_266086717.1">
    <property type="nucleotide sequence ID" value="NZ_RKLV01000005.1"/>
</dbReference>
<dbReference type="Pfam" id="PF00005">
    <property type="entry name" value="ABC_tran"/>
    <property type="match status" value="1"/>
</dbReference>
<dbReference type="PROSITE" id="PS00211">
    <property type="entry name" value="ABC_TRANSPORTER_1"/>
    <property type="match status" value="1"/>
</dbReference>
<name>A0A9Q4C4J5_9EURY</name>
<protein>
    <submittedName>
        <fullName evidence="6">ABC transporter ATP-binding protein</fullName>
    </submittedName>
</protein>
<dbReference type="InterPro" id="IPR003593">
    <property type="entry name" value="AAA+_ATPase"/>
</dbReference>
<evidence type="ECO:0000259" key="5">
    <source>
        <dbReference type="PROSITE" id="PS50893"/>
    </source>
</evidence>
<keyword evidence="4 6" id="KW-0067">ATP-binding</keyword>